<dbReference type="EMBL" id="VAUV01000001">
    <property type="protein sequence ID" value="TLD72504.1"/>
    <property type="molecule type" value="Genomic_DNA"/>
</dbReference>
<protein>
    <submittedName>
        <fullName evidence="3">Tetratricopeptide repeat protein</fullName>
    </submittedName>
</protein>
<dbReference type="InterPro" id="IPR009003">
    <property type="entry name" value="Peptidase_S1_PA"/>
</dbReference>
<keyword evidence="1" id="KW-0802">TPR repeat</keyword>
<feature type="repeat" description="TPR" evidence="1">
    <location>
        <begin position="292"/>
        <end position="325"/>
    </location>
</feature>
<dbReference type="Pfam" id="PF13365">
    <property type="entry name" value="Trypsin_2"/>
    <property type="match status" value="1"/>
</dbReference>
<name>A0A5R8KJL4_9BACT</name>
<proteinExistence type="predicted"/>
<sequence length="987" mass="107309">MPQRSIIPRMFTLLQQFFIRTLCLLACGLVFAMSGSAQAQEASGILDRVSPSVVVIESADVTGSGVVISEQGLILTSLPLVASRIDFKAYANIRRNGVLEKVELTGLELVKIHPKLDLALLQARVPQGASMVPARLLPARDIIQPGTRCYVVGTAPGPGTGVDSLTIGEGLVSAGVREIEGREYLQVSAPIHANSSGAPIFLSSGQVIGIAAWKMQDSEGIAFATPTQTMALQDFIPLANSTGDAVLADQASAMAERFMRDADSVNGDQRVESLIQAIRFYRVMLSAMLNNPTPLHNIGVAYHRLGDKRMAKKYFEAAVKIAPEHGLSLHLLGIYLMQEQPPKEAEAMELWFRAVTKDENKIGARACAEDLAIAFFNQGRIRAASYMLRWADSLHVSGVAAETPISNGLWSDLEKLLPADQFSKIKSFKGPFSKEQLAAIKETPSNLAAGKASSSVTPMTTSESTMSSAREMAEAAARAAQDLANAAAKPTMPKTSSDVDTLQKKMEEEARAAIAKSAREEQGHMVTQKEYQPVVNARDRQALAEALTKPFRALATRKPVPEGGVTIPLPEKPATVITASAGWQLVMHFPKLAKLGIFNLASQEFDGFVDVDEEKIQFASGGSHLVVYSPSNRQMAVYDLRSLSLIGSKVIVLDKGICHLEMGLFNENEVFVLYSGDLPQQQFAGRMGFVLPALVRLPDLAVLRPSMRLTGRATGKAMIWTENMQLSGQLDESGTSFVIQPIGHTGSFKSFTRVTGNQVEQDSSPFGESIGPHAQPVLEGRLIISKTAVLNMEQPEDLHHRLRGYRTAAGKPLDSYSRFFTPIIGFPGMLEVTPLEPKDPTGRRFQILGLPRLHLLKDIPLQANESGRLVAPDRDDFLFASAYSDLIAWVAPRNNQLTLFTLGLADKDGRLKQLGTPGTIFQHQLTLSEGVKTKLEFGPPGLTVTESGKIEWPVPSEQETGQVLHATFRLLHEDGSFEYLSQEVVFP</sequence>
<dbReference type="Pfam" id="PF13181">
    <property type="entry name" value="TPR_8"/>
    <property type="match status" value="1"/>
</dbReference>
<dbReference type="InterPro" id="IPR019734">
    <property type="entry name" value="TPR_rpt"/>
</dbReference>
<accession>A0A5R8KJL4</accession>
<dbReference type="Proteomes" id="UP000306196">
    <property type="component" value="Unassembled WGS sequence"/>
</dbReference>
<dbReference type="PANTHER" id="PTHR43019">
    <property type="entry name" value="SERINE ENDOPROTEASE DEGS"/>
    <property type="match status" value="1"/>
</dbReference>
<comment type="caution">
    <text evidence="3">The sequence shown here is derived from an EMBL/GenBank/DDBJ whole genome shotgun (WGS) entry which is preliminary data.</text>
</comment>
<dbReference type="SUPFAM" id="SSF50494">
    <property type="entry name" value="Trypsin-like serine proteases"/>
    <property type="match status" value="1"/>
</dbReference>
<gene>
    <name evidence="3" type="ORF">FEM03_00035</name>
</gene>
<feature type="chain" id="PRO_5024356701" evidence="2">
    <location>
        <begin position="40"/>
        <end position="987"/>
    </location>
</feature>
<dbReference type="OrthoDB" id="184639at2"/>
<dbReference type="Gene3D" id="2.40.10.120">
    <property type="match status" value="1"/>
</dbReference>
<dbReference type="SUPFAM" id="SSF48452">
    <property type="entry name" value="TPR-like"/>
    <property type="match status" value="1"/>
</dbReference>
<dbReference type="AlphaFoldDB" id="A0A5R8KJL4"/>
<organism evidence="3 4">
    <name type="scientific">Phragmitibacter flavus</name>
    <dbReference type="NCBI Taxonomy" id="2576071"/>
    <lineage>
        <taxon>Bacteria</taxon>
        <taxon>Pseudomonadati</taxon>
        <taxon>Verrucomicrobiota</taxon>
        <taxon>Verrucomicrobiia</taxon>
        <taxon>Verrucomicrobiales</taxon>
        <taxon>Verrucomicrobiaceae</taxon>
        <taxon>Phragmitibacter</taxon>
    </lineage>
</organism>
<dbReference type="PROSITE" id="PS50005">
    <property type="entry name" value="TPR"/>
    <property type="match status" value="1"/>
</dbReference>
<keyword evidence="4" id="KW-1185">Reference proteome</keyword>
<feature type="signal peptide" evidence="2">
    <location>
        <begin position="1"/>
        <end position="39"/>
    </location>
</feature>
<dbReference type="PANTHER" id="PTHR43019:SF23">
    <property type="entry name" value="PROTEASE DO-LIKE 5, CHLOROPLASTIC"/>
    <property type="match status" value="1"/>
</dbReference>
<evidence type="ECO:0000256" key="2">
    <source>
        <dbReference type="SAM" id="SignalP"/>
    </source>
</evidence>
<evidence type="ECO:0000256" key="1">
    <source>
        <dbReference type="PROSITE-ProRule" id="PRU00339"/>
    </source>
</evidence>
<reference evidence="3 4" key="1">
    <citation type="submission" date="2019-05" db="EMBL/GenBank/DDBJ databases">
        <title>Verrucobacter flavum gen. nov., sp. nov. a new member of the family Verrucomicrobiaceae.</title>
        <authorList>
            <person name="Szuroczki S."/>
            <person name="Abbaszade G."/>
            <person name="Szabo A."/>
            <person name="Felfoldi T."/>
            <person name="Schumann P."/>
            <person name="Boka K."/>
            <person name="Keki Z."/>
            <person name="Toumi M."/>
            <person name="Toth E."/>
        </authorList>
    </citation>
    <scope>NUCLEOTIDE SEQUENCE [LARGE SCALE GENOMIC DNA]</scope>
    <source>
        <strain evidence="3 4">MG-N-17</strain>
    </source>
</reference>
<dbReference type="Gene3D" id="1.25.40.10">
    <property type="entry name" value="Tetratricopeptide repeat domain"/>
    <property type="match status" value="1"/>
</dbReference>
<dbReference type="InterPro" id="IPR011990">
    <property type="entry name" value="TPR-like_helical_dom_sf"/>
</dbReference>
<evidence type="ECO:0000313" key="3">
    <source>
        <dbReference type="EMBL" id="TLD72504.1"/>
    </source>
</evidence>
<evidence type="ECO:0000313" key="4">
    <source>
        <dbReference type="Proteomes" id="UP000306196"/>
    </source>
</evidence>
<dbReference type="SMART" id="SM00028">
    <property type="entry name" value="TPR"/>
    <property type="match status" value="1"/>
</dbReference>
<keyword evidence="2" id="KW-0732">Signal</keyword>